<dbReference type="OrthoDB" id="5762321at2"/>
<evidence type="ECO:0000313" key="4">
    <source>
        <dbReference type="Proteomes" id="UP000183107"/>
    </source>
</evidence>
<dbReference type="Proteomes" id="UP000183107">
    <property type="component" value="Unassembled WGS sequence"/>
</dbReference>
<dbReference type="Pfam" id="PF07589">
    <property type="entry name" value="PEP-CTERM"/>
    <property type="match status" value="1"/>
</dbReference>
<feature type="chain" id="PRO_5010374735" evidence="1">
    <location>
        <begin position="21"/>
        <end position="400"/>
    </location>
</feature>
<dbReference type="AlphaFoldDB" id="A0A1I5DZN0"/>
<dbReference type="PANTHER" id="PTHR46160:SF8">
    <property type="entry name" value="VWFD DOMAIN-CONTAINING PROTEIN"/>
    <property type="match status" value="1"/>
</dbReference>
<dbReference type="EMBL" id="FOVJ01000006">
    <property type="protein sequence ID" value="SFO04662.1"/>
    <property type="molecule type" value="Genomic_DNA"/>
</dbReference>
<keyword evidence="4" id="KW-1185">Reference proteome</keyword>
<dbReference type="PANTHER" id="PTHR46160">
    <property type="entry name" value="ALPHA-TECTORIN-RELATED"/>
    <property type="match status" value="1"/>
</dbReference>
<feature type="domain" description="NIDO" evidence="2">
    <location>
        <begin position="100"/>
        <end position="235"/>
    </location>
</feature>
<reference evidence="4" key="1">
    <citation type="submission" date="2016-10" db="EMBL/GenBank/DDBJ databases">
        <authorList>
            <person name="Varghese N."/>
        </authorList>
    </citation>
    <scope>NUCLEOTIDE SEQUENCE [LARGE SCALE GENOMIC DNA]</scope>
    <source>
        <strain evidence="4">Nsp8</strain>
    </source>
</reference>
<evidence type="ECO:0000256" key="1">
    <source>
        <dbReference type="SAM" id="SignalP"/>
    </source>
</evidence>
<dbReference type="RefSeq" id="WP_074797837.1">
    <property type="nucleotide sequence ID" value="NZ_FOVJ01000006.1"/>
</dbReference>
<dbReference type="Pfam" id="PF06119">
    <property type="entry name" value="NIDO"/>
    <property type="match status" value="2"/>
</dbReference>
<dbReference type="InterPro" id="IPR013424">
    <property type="entry name" value="Ice-binding_C"/>
</dbReference>
<accession>A0A1I5DZN0</accession>
<dbReference type="InterPro" id="IPR003886">
    <property type="entry name" value="NIDO_dom"/>
</dbReference>
<proteinExistence type="predicted"/>
<evidence type="ECO:0000313" key="3">
    <source>
        <dbReference type="EMBL" id="SFO04662.1"/>
    </source>
</evidence>
<sequence>MKTSWLLSSMLLAGTVTLNAAHAIDLRTGFGGPADYGELSQLPNDDGSSSQLNLPFSLNFFGSNYSTFWANNNGNITFGGPLDVFTPEPFPISGQPMIAPFWADVDTRTGGAVYTASPDANTLIATWNNVGYYNLHNDKVNDFQMTLLNRPDTGAGNFDIEFRYRQLQWTTGDESGGSGGMGGMPAQAGYDAGNNTDFFTLPGSLSSSILQLANTSNVSEATPGLWTMAIRNGKTSDGSSPDAPLLPDVVQADGWHFNFNIQLNQTIFIDPAIVTGYDFIVNSGPNIQSALFPILAGDADGYDIFAFNDATAAYDVDLGHADGGHVFDFGTGGISQFGVRGIDVEAGLDPDNTQAFVTGLTFVSDGAVNMTMTPVPEPEAYALLLAGLGLISAVARRRRS</sequence>
<dbReference type="InterPro" id="IPR052749">
    <property type="entry name" value="Alpha-tectorin"/>
</dbReference>
<organism evidence="3 4">
    <name type="scientific">Nitrosospira briensis</name>
    <dbReference type="NCBI Taxonomy" id="35799"/>
    <lineage>
        <taxon>Bacteria</taxon>
        <taxon>Pseudomonadati</taxon>
        <taxon>Pseudomonadota</taxon>
        <taxon>Betaproteobacteria</taxon>
        <taxon>Nitrosomonadales</taxon>
        <taxon>Nitrosomonadaceae</taxon>
        <taxon>Nitrosospira</taxon>
    </lineage>
</organism>
<name>A0A1I5DZN0_9PROT</name>
<dbReference type="SMART" id="SM00539">
    <property type="entry name" value="NIDO"/>
    <property type="match status" value="1"/>
</dbReference>
<keyword evidence="1" id="KW-0732">Signal</keyword>
<protein>
    <submittedName>
        <fullName evidence="3">PEP-CTERM protein-sorting domain-containing protein</fullName>
    </submittedName>
</protein>
<dbReference type="NCBIfam" id="TIGR02595">
    <property type="entry name" value="PEP_CTERM"/>
    <property type="match status" value="1"/>
</dbReference>
<feature type="signal peptide" evidence="1">
    <location>
        <begin position="1"/>
        <end position="20"/>
    </location>
</feature>
<evidence type="ECO:0000259" key="2">
    <source>
        <dbReference type="SMART" id="SM00539"/>
    </source>
</evidence>
<dbReference type="GO" id="GO:0007160">
    <property type="term" value="P:cell-matrix adhesion"/>
    <property type="evidence" value="ECO:0007669"/>
    <property type="project" value="InterPro"/>
</dbReference>
<gene>
    <name evidence="3" type="ORF">SAMN05216386_2479</name>
</gene>